<accession>A0A2N6VKY3</accession>
<keyword evidence="1" id="KW-0732">Signal</keyword>
<keyword evidence="3" id="KW-0812">Transmembrane</keyword>
<keyword evidence="1" id="KW-0378">Hydrolase</keyword>
<sequence>MQLPVYRSVLAGIAALAVAMGPTAAHAASVPSPTAAADSATPSADVVSLDLYNLTDVHGHIEQKTDDDGNIVEAGAASMKCYLDRARTTNPNSTFTLLGDNIGASTFTSGILHDNPTVDALSALNPAASTIGNHELDDGQDVFRARTKGATVNGVSYSKFGFPYLAANVSGSLDDVLGDHKIVTTAAGVRVAFIGGIAQDVPYKLSPGTTAGMKFADPAEVTNKQAQKLKESGKADVVVAMIDDDAANTYPKMGKYVDALMGGDTHVPYKFENVKGSQGNTLVATASGSYMDNLSKVSVQFDTKTKKVLSSDVELIPAAKVAECGEDASVAQMVATAKKKADKEGEKPVAQGYKQGFARGVFAANDKENPVPGSNRGIESTLGDMVADSMKDTVLTKDGSKVDIGIINAGGLREDLRPRKDGSISYRQVFDVAPFGNELGYVTVSGADFKKALEQQWKTDLNSQNSRPLLKLGLSSNVRYTYDPSAKYGERITSVYVNDEPLDLKRKYTIGSVTFLLEGGDSFDALTAGKNLVNMGNLDRDQLAKYLGEKVREPRAQKSSVGVTVGAPNKQGDIPVDMRGLSFSEGPGVTKNVTVTIGDVERKADVNNSLVEPKANTTDSIITTDGAGQAQVSFKKEEVCGTRTGRQEFSVAVATDFGTSVSPDQLKTEIDCGAETQPRPTDNGDSRDDDKDGSDAGPSETPGDEPSDDQSSDAPAHAEKDSGDMPRTGANIVQSATVALILISMGVVTVAWTRRTRK</sequence>
<protein>
    <submittedName>
        <fullName evidence="5">Bifunctional metallophosphatase/5'-nucleotidase</fullName>
    </submittedName>
</protein>
<dbReference type="SUPFAM" id="SSF55816">
    <property type="entry name" value="5'-nucleotidase (syn. UDP-sugar hydrolase), C-terminal domain"/>
    <property type="match status" value="1"/>
</dbReference>
<evidence type="ECO:0000313" key="5">
    <source>
        <dbReference type="EMBL" id="PMD04764.1"/>
    </source>
</evidence>
<dbReference type="AlphaFoldDB" id="A0A2N6VKY3"/>
<reference evidence="5 6" key="1">
    <citation type="submission" date="2017-09" db="EMBL/GenBank/DDBJ databases">
        <title>Bacterial strain isolated from the female urinary microbiota.</title>
        <authorList>
            <person name="Thomas-White K."/>
            <person name="Kumar N."/>
            <person name="Forster S."/>
            <person name="Putonti C."/>
            <person name="Lawley T."/>
            <person name="Wolfe A.J."/>
        </authorList>
    </citation>
    <scope>NUCLEOTIDE SEQUENCE [LARGE SCALE GENOMIC DNA]</scope>
    <source>
        <strain evidence="5 6">UMB1301</strain>
    </source>
</reference>
<feature type="transmembrane region" description="Helical" evidence="3">
    <location>
        <begin position="732"/>
        <end position="752"/>
    </location>
</feature>
<dbReference type="SUPFAM" id="SSF56300">
    <property type="entry name" value="Metallo-dependent phosphatases"/>
    <property type="match status" value="1"/>
</dbReference>
<dbReference type="GO" id="GO:0008253">
    <property type="term" value="F:5'-nucleotidase activity"/>
    <property type="evidence" value="ECO:0007669"/>
    <property type="project" value="TreeGrafter"/>
</dbReference>
<organism evidence="5 6">
    <name type="scientific">Brevibacterium paucivorans</name>
    <dbReference type="NCBI Taxonomy" id="170994"/>
    <lineage>
        <taxon>Bacteria</taxon>
        <taxon>Bacillati</taxon>
        <taxon>Actinomycetota</taxon>
        <taxon>Actinomycetes</taxon>
        <taxon>Micrococcales</taxon>
        <taxon>Brevibacteriaceae</taxon>
        <taxon>Brevibacterium</taxon>
    </lineage>
</organism>
<gene>
    <name evidence="5" type="ORF">CJ199_10390</name>
</gene>
<dbReference type="Pfam" id="PF02872">
    <property type="entry name" value="5_nucleotid_C"/>
    <property type="match status" value="1"/>
</dbReference>
<dbReference type="GO" id="GO:0030288">
    <property type="term" value="C:outer membrane-bounded periplasmic space"/>
    <property type="evidence" value="ECO:0007669"/>
    <property type="project" value="TreeGrafter"/>
</dbReference>
<dbReference type="GO" id="GO:0008768">
    <property type="term" value="F:UDP-sugar diphosphatase activity"/>
    <property type="evidence" value="ECO:0007669"/>
    <property type="project" value="TreeGrafter"/>
</dbReference>
<dbReference type="PANTHER" id="PTHR11575:SF24">
    <property type="entry name" value="5'-NUCLEOTIDASE"/>
    <property type="match status" value="1"/>
</dbReference>
<dbReference type="GO" id="GO:0000166">
    <property type="term" value="F:nucleotide binding"/>
    <property type="evidence" value="ECO:0007669"/>
    <property type="project" value="UniProtKB-KW"/>
</dbReference>
<keyword evidence="3" id="KW-1133">Transmembrane helix</keyword>
<dbReference type="PRINTS" id="PR01607">
    <property type="entry name" value="APYRASEFAMLY"/>
</dbReference>
<feature type="chain" id="PRO_5014489696" evidence="1">
    <location>
        <begin position="28"/>
        <end position="758"/>
    </location>
</feature>
<dbReference type="OrthoDB" id="1016457at2"/>
<dbReference type="GO" id="GO:0009166">
    <property type="term" value="P:nucleotide catabolic process"/>
    <property type="evidence" value="ECO:0007669"/>
    <property type="project" value="InterPro"/>
</dbReference>
<feature type="region of interest" description="Disordered" evidence="2">
    <location>
        <begin position="670"/>
        <end position="730"/>
    </location>
</feature>
<dbReference type="InterPro" id="IPR029052">
    <property type="entry name" value="Metallo-depent_PP-like"/>
</dbReference>
<dbReference type="EMBL" id="PNHK01000004">
    <property type="protein sequence ID" value="PMD04764.1"/>
    <property type="molecule type" value="Genomic_DNA"/>
</dbReference>
<feature type="signal peptide" evidence="1">
    <location>
        <begin position="1"/>
        <end position="27"/>
    </location>
</feature>
<dbReference type="InterPro" id="IPR008334">
    <property type="entry name" value="5'-Nucleotdase_C"/>
</dbReference>
<dbReference type="Proteomes" id="UP000235598">
    <property type="component" value="Unassembled WGS sequence"/>
</dbReference>
<evidence type="ECO:0000256" key="1">
    <source>
        <dbReference type="RuleBase" id="RU362119"/>
    </source>
</evidence>
<comment type="similarity">
    <text evidence="1">Belongs to the 5'-nucleotidase family.</text>
</comment>
<comment type="caution">
    <text evidence="5">The sequence shown here is derived from an EMBL/GenBank/DDBJ whole genome shotgun (WGS) entry which is preliminary data.</text>
</comment>
<dbReference type="InterPro" id="IPR036907">
    <property type="entry name" value="5'-Nucleotdase_C_sf"/>
</dbReference>
<dbReference type="Gene3D" id="3.60.21.10">
    <property type="match status" value="1"/>
</dbReference>
<dbReference type="InterPro" id="IPR006179">
    <property type="entry name" value="5_nucleotidase/apyrase"/>
</dbReference>
<evidence type="ECO:0000256" key="3">
    <source>
        <dbReference type="SAM" id="Phobius"/>
    </source>
</evidence>
<keyword evidence="3" id="KW-0472">Membrane</keyword>
<proteinExistence type="inferred from homology"/>
<evidence type="ECO:0000313" key="6">
    <source>
        <dbReference type="Proteomes" id="UP000235598"/>
    </source>
</evidence>
<feature type="compositionally biased region" description="Acidic residues" evidence="2">
    <location>
        <begin position="702"/>
        <end position="711"/>
    </location>
</feature>
<evidence type="ECO:0000256" key="2">
    <source>
        <dbReference type="SAM" id="MobiDB-lite"/>
    </source>
</evidence>
<dbReference type="RefSeq" id="WP_102239406.1">
    <property type="nucleotide sequence ID" value="NZ_PNHK01000004.1"/>
</dbReference>
<feature type="compositionally biased region" description="Basic and acidic residues" evidence="2">
    <location>
        <begin position="682"/>
        <end position="694"/>
    </location>
</feature>
<name>A0A2N6VKY3_9MICO</name>
<keyword evidence="1" id="KW-0547">Nucleotide-binding</keyword>
<evidence type="ECO:0000259" key="4">
    <source>
        <dbReference type="Pfam" id="PF02872"/>
    </source>
</evidence>
<dbReference type="Gene3D" id="3.90.780.10">
    <property type="entry name" value="5'-Nucleotidase, C-terminal domain"/>
    <property type="match status" value="1"/>
</dbReference>
<feature type="domain" description="5'-Nucleotidase C-terminal" evidence="4">
    <location>
        <begin position="374"/>
        <end position="527"/>
    </location>
</feature>
<dbReference type="PANTHER" id="PTHR11575">
    <property type="entry name" value="5'-NUCLEOTIDASE-RELATED"/>
    <property type="match status" value="1"/>
</dbReference>